<reference evidence="3" key="1">
    <citation type="submission" date="2020-11" db="EMBL/GenBank/DDBJ databases">
        <authorList>
            <person name="Whiteford S."/>
        </authorList>
    </citation>
    <scope>NUCLEOTIDE SEQUENCE</scope>
</reference>
<evidence type="ECO:0000313" key="3">
    <source>
        <dbReference type="EMBL" id="CAG9137879.1"/>
    </source>
</evidence>
<dbReference type="InterPro" id="IPR011011">
    <property type="entry name" value="Znf_FYVE_PHD"/>
</dbReference>
<keyword evidence="4" id="KW-1185">Reference proteome</keyword>
<proteinExistence type="predicted"/>
<dbReference type="Pfam" id="PF25298">
    <property type="entry name" value="Baculo_FP_2nd"/>
    <property type="match status" value="1"/>
</dbReference>
<gene>
    <name evidence="3" type="ORF">PLXY2_LOCUS16129</name>
</gene>
<dbReference type="Proteomes" id="UP000653454">
    <property type="component" value="Unassembled WGS sequence"/>
</dbReference>
<evidence type="ECO:0000313" key="4">
    <source>
        <dbReference type="Proteomes" id="UP000653454"/>
    </source>
</evidence>
<name>A0A8S4GCJ4_PLUXY</name>
<feature type="coiled-coil region" evidence="1">
    <location>
        <begin position="121"/>
        <end position="155"/>
    </location>
</feature>
<dbReference type="EMBL" id="CAJHNJ030000441">
    <property type="protein sequence ID" value="CAG9137879.1"/>
    <property type="molecule type" value="Genomic_DNA"/>
</dbReference>
<protein>
    <submittedName>
        <fullName evidence="3">(diamondback moth) hypothetical protein</fullName>
    </submittedName>
</protein>
<accession>A0A8S4GCJ4</accession>
<evidence type="ECO:0000256" key="1">
    <source>
        <dbReference type="SAM" id="Coils"/>
    </source>
</evidence>
<keyword evidence="1" id="KW-0175">Coiled coil</keyword>
<evidence type="ECO:0000259" key="2">
    <source>
        <dbReference type="Pfam" id="PF25298"/>
    </source>
</evidence>
<dbReference type="SUPFAM" id="SSF57903">
    <property type="entry name" value="FYVE/PHD zinc finger"/>
    <property type="match status" value="1"/>
</dbReference>
<sequence>MNCRSCNKAIIPDEKLNCLRCKRSYHYACLNITREDFNKNATKLAKSTQCYECTFVSDRSRGRRNDNTPVGKLTFDADMWQDEPAETTTTIRADDSITYDRFSSLLETKIDSIMGRIVEFKDEIKKEMLMLANRLSAVESENQQLRTELQQLKQQPPISPVVNELHSTINDLKTELTERDQSSLLNDVEITGLPEFEKESTGHLVMAIGAKLGMVLEERDVVSAARVGARRPPPGEGAPASRPRPLVVRLARRALRDQLVENARVRRGLTTADMGLPSHTPKPFHVNERLTKVNRSLFGKARELGRTHRWRFIWTREGRIFARQNDTSPKHLIRSDADLESIFRTSTTRN</sequence>
<dbReference type="AlphaFoldDB" id="A0A8S4GCJ4"/>
<feature type="domain" description="FP protein C-terminal" evidence="2">
    <location>
        <begin position="291"/>
        <end position="342"/>
    </location>
</feature>
<dbReference type="InterPro" id="IPR057251">
    <property type="entry name" value="FP_C"/>
</dbReference>
<comment type="caution">
    <text evidence="3">The sequence shown here is derived from an EMBL/GenBank/DDBJ whole genome shotgun (WGS) entry which is preliminary data.</text>
</comment>
<organism evidence="3 4">
    <name type="scientific">Plutella xylostella</name>
    <name type="common">Diamondback moth</name>
    <name type="synonym">Plutella maculipennis</name>
    <dbReference type="NCBI Taxonomy" id="51655"/>
    <lineage>
        <taxon>Eukaryota</taxon>
        <taxon>Metazoa</taxon>
        <taxon>Ecdysozoa</taxon>
        <taxon>Arthropoda</taxon>
        <taxon>Hexapoda</taxon>
        <taxon>Insecta</taxon>
        <taxon>Pterygota</taxon>
        <taxon>Neoptera</taxon>
        <taxon>Endopterygota</taxon>
        <taxon>Lepidoptera</taxon>
        <taxon>Glossata</taxon>
        <taxon>Ditrysia</taxon>
        <taxon>Yponomeutoidea</taxon>
        <taxon>Plutellidae</taxon>
        <taxon>Plutella</taxon>
    </lineage>
</organism>